<dbReference type="GO" id="GO:0019354">
    <property type="term" value="P:siroheme biosynthetic process"/>
    <property type="evidence" value="ECO:0007669"/>
    <property type="project" value="InterPro"/>
</dbReference>
<dbReference type="Gene3D" id="3.40.1010.10">
    <property type="entry name" value="Cobalt-precorrin-4 Transmethylase, Domain 1"/>
    <property type="match status" value="1"/>
</dbReference>
<dbReference type="Gene3D" id="3.30.950.10">
    <property type="entry name" value="Methyltransferase, Cobalt-precorrin-4 Transmethylase, Domain 2"/>
    <property type="match status" value="1"/>
</dbReference>
<dbReference type="GO" id="GO:0032259">
    <property type="term" value="P:methylation"/>
    <property type="evidence" value="ECO:0007669"/>
    <property type="project" value="UniProtKB-KW"/>
</dbReference>
<dbReference type="InterPro" id="IPR000878">
    <property type="entry name" value="4pyrrol_Mease"/>
</dbReference>
<dbReference type="InterPro" id="IPR035996">
    <property type="entry name" value="4pyrrol_Methylase_sf"/>
</dbReference>
<keyword evidence="7" id="KW-0627">Porphyrin biosynthesis</keyword>
<evidence type="ECO:0000256" key="6">
    <source>
        <dbReference type="ARBA" id="ARBA00022691"/>
    </source>
</evidence>
<dbReference type="GeneID" id="93341836"/>
<comment type="caution">
    <text evidence="11">The sequence shown here is derived from an EMBL/GenBank/DDBJ whole genome shotgun (WGS) entry which is preliminary data.</text>
</comment>
<evidence type="ECO:0000256" key="5">
    <source>
        <dbReference type="ARBA" id="ARBA00022679"/>
    </source>
</evidence>
<dbReference type="GO" id="GO:0009236">
    <property type="term" value="P:cobalamin biosynthetic process"/>
    <property type="evidence" value="ECO:0007669"/>
    <property type="project" value="UniProtKB-KW"/>
</dbReference>
<dbReference type="EMBL" id="JAMQQD010000004">
    <property type="protein sequence ID" value="MCW7515896.1"/>
    <property type="molecule type" value="Genomic_DNA"/>
</dbReference>
<comment type="pathway">
    <text evidence="8">Porphyrin-containing compound metabolism; siroheme biosynthesis; precorrin-2 from uroporphyrinogen III: step 1/1.</text>
</comment>
<dbReference type="GO" id="GO:0004851">
    <property type="term" value="F:uroporphyrin-III C-methyltransferase activity"/>
    <property type="evidence" value="ECO:0007669"/>
    <property type="project" value="UniProtKB-EC"/>
</dbReference>
<dbReference type="NCBIfam" id="TIGR01469">
    <property type="entry name" value="cobA_cysG_Cterm"/>
    <property type="match status" value="1"/>
</dbReference>
<comment type="similarity">
    <text evidence="1">Belongs to the precorrin methyltransferase family.</text>
</comment>
<keyword evidence="3" id="KW-0169">Cobalamin biosynthesis</keyword>
<dbReference type="CDD" id="cd11642">
    <property type="entry name" value="SUMT"/>
    <property type="match status" value="1"/>
</dbReference>
<sequence>MNATFTNEKRGKVFLVGAGPGDPELLTIKALKILRKADIVFYDDLVSPRILGVCRKRIQMVYVGKRLGIHSCLQDEINQKLIQATHEHHTVVRLKGGDPSIFGRVGEEVLSLLRDGIQCEIVAGITTASGVAASLGSPLTHRDYAREILFLSGHKKDGVNSDSFQNLNCIGKTIIIYMGLNSLGPIVSELINSGNSKDTKMAVIQNATLESERVFTGNLETIESIVEENKVKSPAIIVIGEIVRFYEEIKSLKNGCASILSPI</sequence>
<dbReference type="InterPro" id="IPR014776">
    <property type="entry name" value="4pyrrole_Mease_sub2"/>
</dbReference>
<evidence type="ECO:0000259" key="10">
    <source>
        <dbReference type="Pfam" id="PF00590"/>
    </source>
</evidence>
<dbReference type="FunFam" id="3.30.950.10:FF:000001">
    <property type="entry name" value="Siroheme synthase"/>
    <property type="match status" value="1"/>
</dbReference>
<accession>A0A2N0AZG1</accession>
<evidence type="ECO:0000256" key="8">
    <source>
        <dbReference type="ARBA" id="ARBA00025705"/>
    </source>
</evidence>
<dbReference type="PANTHER" id="PTHR45790">
    <property type="entry name" value="SIROHEME SYNTHASE-RELATED"/>
    <property type="match status" value="1"/>
</dbReference>
<dbReference type="AlphaFoldDB" id="A0A2N0AZG1"/>
<organism evidence="11 12">
    <name type="scientific">Leptospira levettii</name>
    <dbReference type="NCBI Taxonomy" id="2023178"/>
    <lineage>
        <taxon>Bacteria</taxon>
        <taxon>Pseudomonadati</taxon>
        <taxon>Spirochaetota</taxon>
        <taxon>Spirochaetia</taxon>
        <taxon>Leptospirales</taxon>
        <taxon>Leptospiraceae</taxon>
        <taxon>Leptospira</taxon>
    </lineage>
</organism>
<dbReference type="FunFam" id="3.40.1010.10:FF:000001">
    <property type="entry name" value="Siroheme synthase"/>
    <property type="match status" value="1"/>
</dbReference>
<name>A0A2N0AZG1_9LEPT</name>
<evidence type="ECO:0000313" key="12">
    <source>
        <dbReference type="Proteomes" id="UP001209694"/>
    </source>
</evidence>
<gene>
    <name evidence="11" type="primary">cobA</name>
    <name evidence="11" type="ORF">ND810_12075</name>
</gene>
<comment type="pathway">
    <text evidence="9">Cofactor biosynthesis; adenosylcobalamin biosynthesis; precorrin-2 from uroporphyrinogen III: step 1/1.</text>
</comment>
<dbReference type="NCBIfam" id="NF004790">
    <property type="entry name" value="PRK06136.1"/>
    <property type="match status" value="1"/>
</dbReference>
<proteinExistence type="inferred from homology"/>
<evidence type="ECO:0000256" key="2">
    <source>
        <dbReference type="ARBA" id="ARBA00012162"/>
    </source>
</evidence>
<dbReference type="Proteomes" id="UP001209694">
    <property type="component" value="Unassembled WGS sequence"/>
</dbReference>
<evidence type="ECO:0000256" key="3">
    <source>
        <dbReference type="ARBA" id="ARBA00022573"/>
    </source>
</evidence>
<keyword evidence="4 11" id="KW-0489">Methyltransferase</keyword>
<protein>
    <recommendedName>
        <fullName evidence="2">uroporphyrinogen-III C-methyltransferase</fullName>
        <ecNumber evidence="2">2.1.1.107</ecNumber>
    </recommendedName>
</protein>
<evidence type="ECO:0000256" key="9">
    <source>
        <dbReference type="ARBA" id="ARBA00060548"/>
    </source>
</evidence>
<evidence type="ECO:0000313" key="11">
    <source>
        <dbReference type="EMBL" id="MCW7515896.1"/>
    </source>
</evidence>
<reference evidence="11" key="1">
    <citation type="submission" date="2022-06" db="EMBL/GenBank/DDBJ databases">
        <title>Leptospira isolates from biofilms formed at urban environments.</title>
        <authorList>
            <person name="Ribeiro P.S."/>
            <person name="Sousa T."/>
            <person name="Carvalho N."/>
            <person name="Aburjaile F."/>
            <person name="Neves F."/>
            <person name="Oliveira D."/>
            <person name="Blanco L."/>
            <person name="Lima J."/>
            <person name="Costa F."/>
            <person name="Brenig B."/>
            <person name="Soares S."/>
            <person name="Ramos R."/>
            <person name="Goes-Neto A."/>
            <person name="Matiuzzi M."/>
            <person name="Azevedo V."/>
            <person name="Ristow P."/>
        </authorList>
    </citation>
    <scope>NUCLEOTIDE SEQUENCE</scope>
    <source>
        <strain evidence="11">VSF7</strain>
    </source>
</reference>
<dbReference type="Pfam" id="PF00590">
    <property type="entry name" value="TP_methylase"/>
    <property type="match status" value="1"/>
</dbReference>
<evidence type="ECO:0000256" key="4">
    <source>
        <dbReference type="ARBA" id="ARBA00022603"/>
    </source>
</evidence>
<dbReference type="RefSeq" id="WP_100716611.1">
    <property type="nucleotide sequence ID" value="NZ_JAIZBN010000003.1"/>
</dbReference>
<dbReference type="EC" id="2.1.1.107" evidence="2"/>
<feature type="domain" description="Tetrapyrrole methylase" evidence="10">
    <location>
        <begin position="12"/>
        <end position="222"/>
    </location>
</feature>
<dbReference type="InterPro" id="IPR003043">
    <property type="entry name" value="Uropor_MeTrfase_CS"/>
</dbReference>
<evidence type="ECO:0000256" key="7">
    <source>
        <dbReference type="ARBA" id="ARBA00023244"/>
    </source>
</evidence>
<dbReference type="InterPro" id="IPR050161">
    <property type="entry name" value="Siro_Cobalamin_biosynth"/>
</dbReference>
<dbReference type="PROSITE" id="PS00839">
    <property type="entry name" value="SUMT_1"/>
    <property type="match status" value="1"/>
</dbReference>
<dbReference type="PANTHER" id="PTHR45790:SF3">
    <property type="entry name" value="S-ADENOSYL-L-METHIONINE-DEPENDENT UROPORPHYRINOGEN III METHYLTRANSFERASE, CHLOROPLASTIC"/>
    <property type="match status" value="1"/>
</dbReference>
<dbReference type="InterPro" id="IPR014777">
    <property type="entry name" value="4pyrrole_Mease_sub1"/>
</dbReference>
<evidence type="ECO:0000256" key="1">
    <source>
        <dbReference type="ARBA" id="ARBA00005879"/>
    </source>
</evidence>
<dbReference type="InterPro" id="IPR006366">
    <property type="entry name" value="CobA/CysG_C"/>
</dbReference>
<keyword evidence="6" id="KW-0949">S-adenosyl-L-methionine</keyword>
<keyword evidence="5 11" id="KW-0808">Transferase</keyword>
<dbReference type="SUPFAM" id="SSF53790">
    <property type="entry name" value="Tetrapyrrole methylase"/>
    <property type="match status" value="1"/>
</dbReference>